<evidence type="ECO:0000313" key="1">
    <source>
        <dbReference type="EMBL" id="EDN96762.1"/>
    </source>
</evidence>
<dbReference type="EMBL" id="CH476622">
    <property type="protein sequence ID" value="EDN96762.1"/>
    <property type="molecule type" value="Genomic_DNA"/>
</dbReference>
<dbReference type="KEGG" id="ssl:SS1G_01688"/>
<evidence type="ECO:0000313" key="2">
    <source>
        <dbReference type="Proteomes" id="UP000001312"/>
    </source>
</evidence>
<dbReference type="RefSeq" id="XP_001597494.1">
    <property type="nucleotide sequence ID" value="XM_001597444.1"/>
</dbReference>
<dbReference type="Proteomes" id="UP000001312">
    <property type="component" value="Unassembled WGS sequence"/>
</dbReference>
<gene>
    <name evidence="1" type="ORF">SS1G_01688</name>
</gene>
<sequence>MVAFLPFTHAAAAGSRSVKPFAGSETRKYPCDRLLSKQPSWLR</sequence>
<keyword evidence="2" id="KW-1185">Reference proteome</keyword>
<protein>
    <submittedName>
        <fullName evidence="1">Uncharacterized protein</fullName>
    </submittedName>
</protein>
<dbReference type="HOGENOM" id="CLU_3242416_0_0_1"/>
<proteinExistence type="predicted"/>
<dbReference type="GeneID" id="5493354"/>
<reference evidence="2" key="1">
    <citation type="journal article" date="2011" name="PLoS Genet.">
        <title>Genomic analysis of the necrotrophic fungal pathogens Sclerotinia sclerotiorum and Botrytis cinerea.</title>
        <authorList>
            <person name="Amselem J."/>
            <person name="Cuomo C.A."/>
            <person name="van Kan J.A."/>
            <person name="Viaud M."/>
            <person name="Benito E.P."/>
            <person name="Couloux A."/>
            <person name="Coutinho P.M."/>
            <person name="de Vries R.P."/>
            <person name="Dyer P.S."/>
            <person name="Fillinger S."/>
            <person name="Fournier E."/>
            <person name="Gout L."/>
            <person name="Hahn M."/>
            <person name="Kohn L."/>
            <person name="Lapalu N."/>
            <person name="Plummer K.M."/>
            <person name="Pradier J.M."/>
            <person name="Quevillon E."/>
            <person name="Sharon A."/>
            <person name="Simon A."/>
            <person name="ten Have A."/>
            <person name="Tudzynski B."/>
            <person name="Tudzynski P."/>
            <person name="Wincker P."/>
            <person name="Andrew M."/>
            <person name="Anthouard V."/>
            <person name="Beever R.E."/>
            <person name="Beffa R."/>
            <person name="Benoit I."/>
            <person name="Bouzid O."/>
            <person name="Brault B."/>
            <person name="Chen Z."/>
            <person name="Choquer M."/>
            <person name="Collemare J."/>
            <person name="Cotton P."/>
            <person name="Danchin E.G."/>
            <person name="Da Silva C."/>
            <person name="Gautier A."/>
            <person name="Giraud C."/>
            <person name="Giraud T."/>
            <person name="Gonzalez C."/>
            <person name="Grossetete S."/>
            <person name="Guldener U."/>
            <person name="Henrissat B."/>
            <person name="Howlett B.J."/>
            <person name="Kodira C."/>
            <person name="Kretschmer M."/>
            <person name="Lappartient A."/>
            <person name="Leroch M."/>
            <person name="Levis C."/>
            <person name="Mauceli E."/>
            <person name="Neuveglise C."/>
            <person name="Oeser B."/>
            <person name="Pearson M."/>
            <person name="Poulain J."/>
            <person name="Poussereau N."/>
            <person name="Quesneville H."/>
            <person name="Rascle C."/>
            <person name="Schumacher J."/>
            <person name="Segurens B."/>
            <person name="Sexton A."/>
            <person name="Silva E."/>
            <person name="Sirven C."/>
            <person name="Soanes D.M."/>
            <person name="Talbot N.J."/>
            <person name="Templeton M."/>
            <person name="Yandava C."/>
            <person name="Yarden O."/>
            <person name="Zeng Q."/>
            <person name="Rollins J.A."/>
            <person name="Lebrun M.H."/>
            <person name="Dickman M."/>
        </authorList>
    </citation>
    <scope>NUCLEOTIDE SEQUENCE [LARGE SCALE GENOMIC DNA]</scope>
    <source>
        <strain evidence="2">ATCC 18683 / 1980 / Ss-1</strain>
    </source>
</reference>
<organism evidence="1 2">
    <name type="scientific">Sclerotinia sclerotiorum (strain ATCC 18683 / 1980 / Ss-1)</name>
    <name type="common">White mold</name>
    <name type="synonym">Whetzelinia sclerotiorum</name>
    <dbReference type="NCBI Taxonomy" id="665079"/>
    <lineage>
        <taxon>Eukaryota</taxon>
        <taxon>Fungi</taxon>
        <taxon>Dikarya</taxon>
        <taxon>Ascomycota</taxon>
        <taxon>Pezizomycotina</taxon>
        <taxon>Leotiomycetes</taxon>
        <taxon>Helotiales</taxon>
        <taxon>Sclerotiniaceae</taxon>
        <taxon>Sclerotinia</taxon>
    </lineage>
</organism>
<name>A7E8R0_SCLS1</name>
<accession>A7E8R0</accession>
<dbReference type="AlphaFoldDB" id="A7E8R0"/>
<dbReference type="InParanoid" id="A7E8R0"/>